<dbReference type="AlphaFoldDB" id="A0A0V0IJI6"/>
<proteinExistence type="predicted"/>
<evidence type="ECO:0000313" key="1">
    <source>
        <dbReference type="EMBL" id="JAP32712.1"/>
    </source>
</evidence>
<sequence length="65" mass="7462">MHHQKIAVFSKQVIITEKWSNIPLYYTSYLNFTIWYSLESFVSSTSSNHLVLALALALDPDETPT</sequence>
<dbReference type="EMBL" id="GEDG01005753">
    <property type="protein sequence ID" value="JAP32712.1"/>
    <property type="molecule type" value="Transcribed_RNA"/>
</dbReference>
<name>A0A0V0IJI6_SOLCH</name>
<accession>A0A0V0IJI6</accession>
<reference evidence="1" key="1">
    <citation type="submission" date="2015-12" db="EMBL/GenBank/DDBJ databases">
        <title>Gene expression during late stages of embryo sac development: a critical building block for successful pollen-pistil interactions.</title>
        <authorList>
            <person name="Liu Y."/>
            <person name="Joly V."/>
            <person name="Sabar M."/>
            <person name="Matton D.P."/>
        </authorList>
    </citation>
    <scope>NUCLEOTIDE SEQUENCE</scope>
</reference>
<organism evidence="1">
    <name type="scientific">Solanum chacoense</name>
    <name type="common">Chaco potato</name>
    <dbReference type="NCBI Taxonomy" id="4108"/>
    <lineage>
        <taxon>Eukaryota</taxon>
        <taxon>Viridiplantae</taxon>
        <taxon>Streptophyta</taxon>
        <taxon>Embryophyta</taxon>
        <taxon>Tracheophyta</taxon>
        <taxon>Spermatophyta</taxon>
        <taxon>Magnoliopsida</taxon>
        <taxon>eudicotyledons</taxon>
        <taxon>Gunneridae</taxon>
        <taxon>Pentapetalae</taxon>
        <taxon>asterids</taxon>
        <taxon>lamiids</taxon>
        <taxon>Solanales</taxon>
        <taxon>Solanaceae</taxon>
        <taxon>Solanoideae</taxon>
        <taxon>Solaneae</taxon>
        <taxon>Solanum</taxon>
    </lineage>
</organism>
<protein>
    <submittedName>
        <fullName evidence="1">Putative ovule protein</fullName>
    </submittedName>
</protein>